<evidence type="ECO:0000313" key="2">
    <source>
        <dbReference type="EMBL" id="KAH0808911.1"/>
    </source>
</evidence>
<name>A0A8J6LDF7_TENMO</name>
<gene>
    <name evidence="2" type="ORF">GEV33_013883</name>
</gene>
<feature type="domain" description="CHK kinase-like" evidence="1">
    <location>
        <begin position="130"/>
        <end position="318"/>
    </location>
</feature>
<accession>A0A8J6LDF7</accession>
<dbReference type="AlphaFoldDB" id="A0A8J6LDF7"/>
<protein>
    <recommendedName>
        <fullName evidence="1">CHK kinase-like domain-containing protein</fullName>
    </recommendedName>
</protein>
<dbReference type="InterPro" id="IPR011009">
    <property type="entry name" value="Kinase-like_dom_sf"/>
</dbReference>
<dbReference type="EMBL" id="JABDTM020028457">
    <property type="protein sequence ID" value="KAH0808911.1"/>
    <property type="molecule type" value="Genomic_DNA"/>
</dbReference>
<dbReference type="SMART" id="SM00587">
    <property type="entry name" value="CHK"/>
    <property type="match status" value="1"/>
</dbReference>
<evidence type="ECO:0000259" key="1">
    <source>
        <dbReference type="SMART" id="SM00587"/>
    </source>
</evidence>
<proteinExistence type="predicted"/>
<reference evidence="2" key="1">
    <citation type="journal article" date="2020" name="J Insects Food Feed">
        <title>The yellow mealworm (Tenebrio molitor) genome: a resource for the emerging insects as food and feed industry.</title>
        <authorList>
            <person name="Eriksson T."/>
            <person name="Andere A."/>
            <person name="Kelstrup H."/>
            <person name="Emery V."/>
            <person name="Picard C."/>
        </authorList>
    </citation>
    <scope>NUCLEOTIDE SEQUENCE</scope>
    <source>
        <strain evidence="2">Stoneville</strain>
        <tissue evidence="2">Whole head</tissue>
    </source>
</reference>
<evidence type="ECO:0000313" key="3">
    <source>
        <dbReference type="Proteomes" id="UP000719412"/>
    </source>
</evidence>
<organism evidence="2 3">
    <name type="scientific">Tenebrio molitor</name>
    <name type="common">Yellow mealworm beetle</name>
    <dbReference type="NCBI Taxonomy" id="7067"/>
    <lineage>
        <taxon>Eukaryota</taxon>
        <taxon>Metazoa</taxon>
        <taxon>Ecdysozoa</taxon>
        <taxon>Arthropoda</taxon>
        <taxon>Hexapoda</taxon>
        <taxon>Insecta</taxon>
        <taxon>Pterygota</taxon>
        <taxon>Neoptera</taxon>
        <taxon>Endopterygota</taxon>
        <taxon>Coleoptera</taxon>
        <taxon>Polyphaga</taxon>
        <taxon>Cucujiformia</taxon>
        <taxon>Tenebrionidae</taxon>
        <taxon>Tenebrio</taxon>
    </lineage>
</organism>
<dbReference type="InterPro" id="IPR004119">
    <property type="entry name" value="EcKL"/>
</dbReference>
<dbReference type="InterPro" id="IPR015897">
    <property type="entry name" value="CHK_kinase-like"/>
</dbReference>
<dbReference type="Proteomes" id="UP000719412">
    <property type="component" value="Unassembled WGS sequence"/>
</dbReference>
<keyword evidence="3" id="KW-1185">Reference proteome</keyword>
<dbReference type="Pfam" id="PF02958">
    <property type="entry name" value="EcKL"/>
    <property type="match status" value="1"/>
</dbReference>
<dbReference type="Gene3D" id="3.90.1200.10">
    <property type="match status" value="1"/>
</dbReference>
<reference evidence="2" key="2">
    <citation type="submission" date="2021-08" db="EMBL/GenBank/DDBJ databases">
        <authorList>
            <person name="Eriksson T."/>
        </authorList>
    </citation>
    <scope>NUCLEOTIDE SEQUENCE</scope>
    <source>
        <strain evidence="2">Stoneville</strain>
        <tissue evidence="2">Whole head</tissue>
    </source>
</reference>
<comment type="caution">
    <text evidence="2">The sequence shown here is derived from an EMBL/GenBank/DDBJ whole genome shotgun (WGS) entry which is preliminary data.</text>
</comment>
<dbReference type="SUPFAM" id="SSF56112">
    <property type="entry name" value="Protein kinase-like (PK-like)"/>
    <property type="match status" value="1"/>
</dbReference>
<sequence>MTSQKIENLQKLLQPFLSQDQKVKSYNTSRLTAPGENYGSLILAVDILFEDEKTLKLVGKLIPPNELIQKIFNIQTTFRKEIAVYSVIIPALKGFQREHKMDEFNIFPRYYGGRLNLNPNSSNVDNNAVIFLENLQVEGYAIKDRMKGFDLSTTQEILKELANFHATALAFRTKHPRVFDEKIKTHLCEFKSVGAGITKLRNHLFGGTLKTLQEDPECVQFLSRVANRLEDSPYDKPVRDMFGTIAHCDFWVNNVLLKTSPEGLVETKMVDFQNCSYASLAQDLIFFLYSSVELQVLQEHVDELVDFYYTSFLKVLVEFRCDVTAYSLDSLWEEMKIVAHESQFWHLAVMMYPIYTVKGTVKPLEDLTPEDMSKGRQVSDLMKEKLWFVVKEFARREWI</sequence>
<dbReference type="PANTHER" id="PTHR11012:SF55">
    <property type="entry name" value="BHLH DOMAIN-CONTAINING PROTEIN"/>
    <property type="match status" value="1"/>
</dbReference>
<dbReference type="PANTHER" id="PTHR11012">
    <property type="entry name" value="PROTEIN KINASE-LIKE DOMAIN-CONTAINING"/>
    <property type="match status" value="1"/>
</dbReference>